<accession>A0AAV8VFZ8</accession>
<dbReference type="GO" id="GO:0004190">
    <property type="term" value="F:aspartic-type endopeptidase activity"/>
    <property type="evidence" value="ECO:0007669"/>
    <property type="project" value="InterPro"/>
</dbReference>
<dbReference type="GO" id="GO:0005634">
    <property type="term" value="C:nucleus"/>
    <property type="evidence" value="ECO:0007669"/>
    <property type="project" value="UniProtKB-SubCell"/>
</dbReference>
<keyword evidence="2" id="KW-0808">Transferase</keyword>
<dbReference type="Pfam" id="PF03184">
    <property type="entry name" value="DDE_1"/>
    <property type="match status" value="1"/>
</dbReference>
<evidence type="ECO:0000313" key="10">
    <source>
        <dbReference type="Proteomes" id="UP001159042"/>
    </source>
</evidence>
<evidence type="ECO:0000256" key="5">
    <source>
        <dbReference type="ARBA" id="ARBA00023125"/>
    </source>
</evidence>
<dbReference type="PANTHER" id="PTHR19303:SF71">
    <property type="entry name" value="ZINC FINGER PHD-TYPE DOMAIN-CONTAINING PROTEIN"/>
    <property type="match status" value="1"/>
</dbReference>
<dbReference type="Gene3D" id="3.30.420.10">
    <property type="entry name" value="Ribonuclease H-like superfamily/Ribonuclease H"/>
    <property type="match status" value="1"/>
</dbReference>
<dbReference type="Pfam" id="PF05225">
    <property type="entry name" value="HTH_psq"/>
    <property type="match status" value="1"/>
</dbReference>
<dbReference type="PROSITE" id="PS00141">
    <property type="entry name" value="ASP_PROTEASE"/>
    <property type="match status" value="1"/>
</dbReference>
<evidence type="ECO:0000256" key="3">
    <source>
        <dbReference type="ARBA" id="ARBA00022695"/>
    </source>
</evidence>
<dbReference type="PANTHER" id="PTHR19303">
    <property type="entry name" value="TRANSPOSON"/>
    <property type="match status" value="1"/>
</dbReference>
<evidence type="ECO:0000256" key="1">
    <source>
        <dbReference type="ARBA" id="ARBA00004123"/>
    </source>
</evidence>
<dbReference type="CDD" id="cd00303">
    <property type="entry name" value="retropepsin_like"/>
    <property type="match status" value="1"/>
</dbReference>
<keyword evidence="3" id="KW-0548">Nucleotidyltransferase</keyword>
<feature type="region of interest" description="Disordered" evidence="7">
    <location>
        <begin position="626"/>
        <end position="666"/>
    </location>
</feature>
<evidence type="ECO:0000313" key="9">
    <source>
        <dbReference type="EMBL" id="KAJ8913065.1"/>
    </source>
</evidence>
<protein>
    <recommendedName>
        <fullName evidence="8">HTH CENPB-type domain-containing protein</fullName>
    </recommendedName>
</protein>
<keyword evidence="5" id="KW-0238">DNA-binding</keyword>
<sequence>MILDTGSSHTIVKPNIVAHCRIQNTDEDYQLETANGEVIPVKGVHLAEIRLGNSTFRQKVFVADITDDVLLGLNVMAEQNFILDLPQRVLKTNNEEIILNFPKIRALPIRTVKASEDVEIPPQSEVVLEAICDNSTEEDETVIVEPKSENLLHHKGILTGRTLTVRKNNQMFVRIMNLKDYPQKVSKGEPIGTCQTAEVVIMKKEVPRPAQTKTLPGPLQEMMKKSRPLLCPEEVLQSTMPRSKTGKKRDPINAENMKQAVTKVGTGQISLREACNVYNVKIGTLHRHVKAFRASGKAHFEYDVHYDVKKVFTDEEEDALVNYIKTVARMQYGLTKKNVRALAYKFASHNNKNVPQKWHDDEIAGEEWMRLFLRRHNDLSLRTPEATSLSRSTSFNRTNVSRFFSNLNDVHTRFGPIPPERIYNLDETGLMTVQRPKKILGPKGEKQIGCVTSAERGSLVTMIACINAIGNQIPPMLIFPRVNYKDFMLRGAPPGSIGGANSSGWTNETLFIKFLKHFIYHAKPNKEQYVLLILDNHESHMSVDAIDLCRESGIILLTFPPHTSHKLQPLDLTIFGPLKSYYNEEVDTWHRNNPGKTFDIYNIAETVGRVYHRALSTSNIISGFSTAGSSPCNEQPSTSALPRQLPSTSASCHDQPAPSDGDLNTVHPGAIEVDILTPIKQTYNTNPGVFISPEDIAPYPKAEARKSTKRGRKPGKTRILTDTPEKEEILLQKKSDEDSLLLDIENEMADIEDQRRFEAENLQAGDFVLVQFLKKKGPPEHYIGEICEMHVNINISDLKIKFLKRINDSNKFWYESDTVFDVPLSDVLLKLPNPKKCGGSKRLQDQFIFETQQPLAQLIRTADIYNIAETVGRVYHRALSTSNIISGFSTAGIYPLNPNIFPDSAFLVSYVTDRPFEGSSPCNEQPSTSALPRQLPSTSASCHDQPAPSDGDVNTVHPGAIEVDILTPIKQTYNTNPGVFISPEDIAPYPKAEARKSTKRGRKPGKTRILTDTPEKEEILLQKKSDEDSLLLDIENEMADIEDQRRFEAENLQAGDFVLVQFLKKKGPPEHYIGEICEMHVNINISDLKIKFLKRINDSNKFWYESDTVFDVPLSDVLLKLPNPKKCGGSKRLQDQFIFESIIRLVRKNNSPLAPIIKRKSEQDIIVNSGDSKKENTVEAVPSSWIVGDLCHFLANTKEKVNMAITRNECVNHDWPKHRIKTFRNGTYDDYATARKKAKRAEDTSDLNSDLDTAIPKKRRITKNKLISDSESENEIPEVSKPLTASNMHQAPQISTIPTTSKENVVQGENIPPCRTLEQGMMNQNQNQQSGNNAVVVSFYELSGLTFPLNTLEELDRVVEFLQVPENFDLAVKEIARCGGNHSYDFVRRVLTPMISNRLAEKFNWEGKKQKKTV</sequence>
<evidence type="ECO:0000259" key="8">
    <source>
        <dbReference type="PROSITE" id="PS51253"/>
    </source>
</evidence>
<keyword evidence="4" id="KW-0695">RNA-directed DNA polymerase</keyword>
<comment type="subcellular location">
    <subcellularLocation>
        <location evidence="1">Nucleus</location>
    </subcellularLocation>
</comment>
<reference evidence="9 10" key="1">
    <citation type="journal article" date="2023" name="Insect Mol. Biol.">
        <title>Genome sequencing provides insights into the evolution of gene families encoding plant cell wall-degrading enzymes in longhorned beetles.</title>
        <authorList>
            <person name="Shin N.R."/>
            <person name="Okamura Y."/>
            <person name="Kirsch R."/>
            <person name="Pauchet Y."/>
        </authorList>
    </citation>
    <scope>NUCLEOTIDE SEQUENCE [LARGE SCALE GENOMIC DNA]</scope>
    <source>
        <strain evidence="9">EAD_L_NR</strain>
    </source>
</reference>
<dbReference type="InterPro" id="IPR004875">
    <property type="entry name" value="DDE_SF_endonuclease_dom"/>
</dbReference>
<feature type="compositionally biased region" description="Polar residues" evidence="7">
    <location>
        <begin position="626"/>
        <end position="652"/>
    </location>
</feature>
<dbReference type="InterPro" id="IPR050863">
    <property type="entry name" value="CenT-Element_Derived"/>
</dbReference>
<dbReference type="GO" id="GO:0003677">
    <property type="term" value="F:DNA binding"/>
    <property type="evidence" value="ECO:0007669"/>
    <property type="project" value="UniProtKB-KW"/>
</dbReference>
<dbReference type="InterPro" id="IPR021109">
    <property type="entry name" value="Peptidase_aspartic_dom_sf"/>
</dbReference>
<evidence type="ECO:0000256" key="6">
    <source>
        <dbReference type="ARBA" id="ARBA00023242"/>
    </source>
</evidence>
<feature type="region of interest" description="Disordered" evidence="7">
    <location>
        <begin position="917"/>
        <end position="956"/>
    </location>
</feature>
<dbReference type="InterPro" id="IPR001969">
    <property type="entry name" value="Aspartic_peptidase_AS"/>
</dbReference>
<evidence type="ECO:0000256" key="2">
    <source>
        <dbReference type="ARBA" id="ARBA00022679"/>
    </source>
</evidence>
<dbReference type="PROSITE" id="PS51253">
    <property type="entry name" value="HTH_CENPB"/>
    <property type="match status" value="1"/>
</dbReference>
<name>A0AAV8VFZ8_9CUCU</name>
<dbReference type="InterPro" id="IPR006600">
    <property type="entry name" value="HTH_CenpB_DNA-bd_dom"/>
</dbReference>
<dbReference type="Pfam" id="PF13975">
    <property type="entry name" value="gag-asp_proteas"/>
    <property type="match status" value="1"/>
</dbReference>
<feature type="compositionally biased region" description="Polar residues" evidence="7">
    <location>
        <begin position="920"/>
        <end position="942"/>
    </location>
</feature>
<evidence type="ECO:0000256" key="4">
    <source>
        <dbReference type="ARBA" id="ARBA00022918"/>
    </source>
</evidence>
<dbReference type="InterPro" id="IPR036397">
    <property type="entry name" value="RNaseH_sf"/>
</dbReference>
<organism evidence="9 10">
    <name type="scientific">Exocentrus adspersus</name>
    <dbReference type="NCBI Taxonomy" id="1586481"/>
    <lineage>
        <taxon>Eukaryota</taxon>
        <taxon>Metazoa</taxon>
        <taxon>Ecdysozoa</taxon>
        <taxon>Arthropoda</taxon>
        <taxon>Hexapoda</taxon>
        <taxon>Insecta</taxon>
        <taxon>Pterygota</taxon>
        <taxon>Neoptera</taxon>
        <taxon>Endopterygota</taxon>
        <taxon>Coleoptera</taxon>
        <taxon>Polyphaga</taxon>
        <taxon>Cucujiformia</taxon>
        <taxon>Chrysomeloidea</taxon>
        <taxon>Cerambycidae</taxon>
        <taxon>Lamiinae</taxon>
        <taxon>Acanthocinini</taxon>
        <taxon>Exocentrus</taxon>
    </lineage>
</organism>
<dbReference type="InterPro" id="IPR007889">
    <property type="entry name" value="HTH_Psq"/>
</dbReference>
<dbReference type="Proteomes" id="UP001159042">
    <property type="component" value="Unassembled WGS sequence"/>
</dbReference>
<dbReference type="EMBL" id="JANEYG010000103">
    <property type="protein sequence ID" value="KAJ8913065.1"/>
    <property type="molecule type" value="Genomic_DNA"/>
</dbReference>
<dbReference type="GO" id="GO:0003964">
    <property type="term" value="F:RNA-directed DNA polymerase activity"/>
    <property type="evidence" value="ECO:0007669"/>
    <property type="project" value="UniProtKB-KW"/>
</dbReference>
<dbReference type="GO" id="GO:0006508">
    <property type="term" value="P:proteolysis"/>
    <property type="evidence" value="ECO:0007669"/>
    <property type="project" value="InterPro"/>
</dbReference>
<evidence type="ECO:0000256" key="7">
    <source>
        <dbReference type="SAM" id="MobiDB-lite"/>
    </source>
</evidence>
<keyword evidence="10" id="KW-1185">Reference proteome</keyword>
<feature type="domain" description="HTH CENPB-type" evidence="8">
    <location>
        <begin position="304"/>
        <end position="382"/>
    </location>
</feature>
<keyword evidence="6" id="KW-0539">Nucleus</keyword>
<gene>
    <name evidence="9" type="ORF">NQ315_006566</name>
</gene>
<dbReference type="SUPFAM" id="SSF50630">
    <property type="entry name" value="Acid proteases"/>
    <property type="match status" value="1"/>
</dbReference>
<proteinExistence type="predicted"/>
<comment type="caution">
    <text evidence="9">The sequence shown here is derived from an EMBL/GenBank/DDBJ whole genome shotgun (WGS) entry which is preliminary data.</text>
</comment>
<dbReference type="Gene3D" id="2.40.70.10">
    <property type="entry name" value="Acid Proteases"/>
    <property type="match status" value="1"/>
</dbReference>